<reference evidence="1 2" key="1">
    <citation type="submission" date="2020-08" db="EMBL/GenBank/DDBJ databases">
        <title>Genomic Encyclopedia of Type Strains, Phase IV (KMG-IV): sequencing the most valuable type-strain genomes for metagenomic binning, comparative biology and taxonomic classification.</title>
        <authorList>
            <person name="Goeker M."/>
        </authorList>
    </citation>
    <scope>NUCLEOTIDE SEQUENCE [LARGE SCALE GENOMIC DNA]</scope>
    <source>
        <strain evidence="1 2">DSM 4491</strain>
    </source>
</reference>
<proteinExistence type="predicted"/>
<sequence length="210" mass="23840">MCETDEKIRAGNAKGGCYVGEFNDIDSSLAILVFGDEGLRFAECGRQFRLRHTSGLARFRKERLQQKLPGCAQGFLHAEQLSDGQGSRSDNPDLGLSHFRIWLTAILLEGCRMTARPELDPDVDDLAPTVPTITTYDEVHFITYLRLLDAEADRADWTEVARIVLHRDPADGERTRICWESHLVRAQWMTKIGYRKILEQAVIDARATRH</sequence>
<gene>
    <name evidence="1" type="ORF">HNR55_002823</name>
</gene>
<dbReference type="Proteomes" id="UP000578000">
    <property type="component" value="Unassembled WGS sequence"/>
</dbReference>
<accession>A0A841QIF1</accession>
<organism evidence="1 2">
    <name type="scientific">Acetobacter lovaniensis</name>
    <dbReference type="NCBI Taxonomy" id="104100"/>
    <lineage>
        <taxon>Bacteria</taxon>
        <taxon>Pseudomonadati</taxon>
        <taxon>Pseudomonadota</taxon>
        <taxon>Alphaproteobacteria</taxon>
        <taxon>Acetobacterales</taxon>
        <taxon>Acetobacteraceae</taxon>
        <taxon>Acetobacter</taxon>
    </lineage>
</organism>
<name>A0A841QIF1_9PROT</name>
<keyword evidence="2" id="KW-1185">Reference proteome</keyword>
<dbReference type="AlphaFoldDB" id="A0A841QIF1"/>
<evidence type="ECO:0008006" key="3">
    <source>
        <dbReference type="Google" id="ProtNLM"/>
    </source>
</evidence>
<protein>
    <recommendedName>
        <fullName evidence="3">DUF2285 domain-containing protein</fullName>
    </recommendedName>
</protein>
<evidence type="ECO:0000313" key="1">
    <source>
        <dbReference type="EMBL" id="MBB6458218.1"/>
    </source>
</evidence>
<comment type="caution">
    <text evidence="1">The sequence shown here is derived from an EMBL/GenBank/DDBJ whole genome shotgun (WGS) entry which is preliminary data.</text>
</comment>
<dbReference type="EMBL" id="JACHIE010000015">
    <property type="protein sequence ID" value="MBB6458218.1"/>
    <property type="molecule type" value="Genomic_DNA"/>
</dbReference>
<evidence type="ECO:0000313" key="2">
    <source>
        <dbReference type="Proteomes" id="UP000578000"/>
    </source>
</evidence>